<dbReference type="Proteomes" id="UP001270362">
    <property type="component" value="Unassembled WGS sequence"/>
</dbReference>
<evidence type="ECO:0000259" key="8">
    <source>
        <dbReference type="Pfam" id="PF20684"/>
    </source>
</evidence>
<feature type="domain" description="Rhodopsin" evidence="8">
    <location>
        <begin position="31"/>
        <end position="271"/>
    </location>
</feature>
<dbReference type="Pfam" id="PF20684">
    <property type="entry name" value="Fung_rhodopsin"/>
    <property type="match status" value="1"/>
</dbReference>
<feature type="region of interest" description="Disordered" evidence="6">
    <location>
        <begin position="321"/>
        <end position="407"/>
    </location>
</feature>
<proteinExistence type="inferred from homology"/>
<evidence type="ECO:0000256" key="7">
    <source>
        <dbReference type="SAM" id="Phobius"/>
    </source>
</evidence>
<dbReference type="InterPro" id="IPR052337">
    <property type="entry name" value="SAT4-like"/>
</dbReference>
<evidence type="ECO:0000313" key="9">
    <source>
        <dbReference type="EMBL" id="KAK3689351.1"/>
    </source>
</evidence>
<evidence type="ECO:0000313" key="10">
    <source>
        <dbReference type="Proteomes" id="UP001270362"/>
    </source>
</evidence>
<feature type="transmembrane region" description="Helical" evidence="7">
    <location>
        <begin position="248"/>
        <end position="270"/>
    </location>
</feature>
<keyword evidence="4 7" id="KW-0472">Membrane</keyword>
<sequence>MDNGTPHNSRAPEIIHSFIALVVISLFFVLLRFYCKARYQRAFGWDDYVLALAWILLLASAVIVFMGIRYGFGQHTSEIPLSILFKGTEIISVAEFIGPVTIAVAQTSIALTLLRFARNKWHKRTIWGVIVTVNLTKWTSVILLFASCHPPEKRWNPLAEGSCLDIFTLTYVWMVTSSWGAAMNLVLVALPWIMIWPLQMRKAEKIGLGFSMSLGVLSAAIAIIKTVVHLAVVTNMADFTYTFCNLTIWTAAEASTIIVAASFPFLRLLLKEVSSKAAARSHRGRSSNRQSPSGSGSTESSTPPIPETEKLDLQLAVPYQHTPSAHPLPTEKEPKTSTTAHDGGGGGGITKTSEVVVLRRDRDSPGKGRDLELGLEPPWSTTITATGHAESDDGPPQQQDVDYHPSRRAEWKKRILL</sequence>
<dbReference type="PANTHER" id="PTHR33048:SF42">
    <property type="entry name" value="INTEGRAL MEMBRANE PROTEIN"/>
    <property type="match status" value="1"/>
</dbReference>
<keyword evidence="2 7" id="KW-0812">Transmembrane</keyword>
<gene>
    <name evidence="9" type="ORF">B0T22DRAFT_480564</name>
</gene>
<evidence type="ECO:0000256" key="2">
    <source>
        <dbReference type="ARBA" id="ARBA00022692"/>
    </source>
</evidence>
<accession>A0AAE0XBD8</accession>
<feature type="transmembrane region" description="Helical" evidence="7">
    <location>
        <begin position="126"/>
        <end position="146"/>
    </location>
</feature>
<organism evidence="9 10">
    <name type="scientific">Podospora appendiculata</name>
    <dbReference type="NCBI Taxonomy" id="314037"/>
    <lineage>
        <taxon>Eukaryota</taxon>
        <taxon>Fungi</taxon>
        <taxon>Dikarya</taxon>
        <taxon>Ascomycota</taxon>
        <taxon>Pezizomycotina</taxon>
        <taxon>Sordariomycetes</taxon>
        <taxon>Sordariomycetidae</taxon>
        <taxon>Sordariales</taxon>
        <taxon>Podosporaceae</taxon>
        <taxon>Podospora</taxon>
    </lineage>
</organism>
<comment type="subcellular location">
    <subcellularLocation>
        <location evidence="1">Membrane</location>
        <topology evidence="1">Multi-pass membrane protein</topology>
    </subcellularLocation>
</comment>
<feature type="transmembrane region" description="Helical" evidence="7">
    <location>
        <begin position="47"/>
        <end position="70"/>
    </location>
</feature>
<evidence type="ECO:0000256" key="3">
    <source>
        <dbReference type="ARBA" id="ARBA00022989"/>
    </source>
</evidence>
<dbReference type="PANTHER" id="PTHR33048">
    <property type="entry name" value="PTH11-LIKE INTEGRAL MEMBRANE PROTEIN (AFU_ORTHOLOGUE AFUA_5G11245)"/>
    <property type="match status" value="1"/>
</dbReference>
<feature type="compositionally biased region" description="Low complexity" evidence="6">
    <location>
        <begin position="287"/>
        <end position="302"/>
    </location>
</feature>
<comment type="similarity">
    <text evidence="5">Belongs to the SAT4 family.</text>
</comment>
<dbReference type="InterPro" id="IPR049326">
    <property type="entry name" value="Rhodopsin_dom_fungi"/>
</dbReference>
<feature type="transmembrane region" description="Helical" evidence="7">
    <location>
        <begin position="166"/>
        <end position="194"/>
    </location>
</feature>
<feature type="transmembrane region" description="Helical" evidence="7">
    <location>
        <begin position="14"/>
        <end position="35"/>
    </location>
</feature>
<keyword evidence="3 7" id="KW-1133">Transmembrane helix</keyword>
<dbReference type="AlphaFoldDB" id="A0AAE0XBD8"/>
<feature type="compositionally biased region" description="Basic and acidic residues" evidence="6">
    <location>
        <begin position="357"/>
        <end position="372"/>
    </location>
</feature>
<feature type="region of interest" description="Disordered" evidence="6">
    <location>
        <begin position="279"/>
        <end position="306"/>
    </location>
</feature>
<dbReference type="GO" id="GO:0016020">
    <property type="term" value="C:membrane"/>
    <property type="evidence" value="ECO:0007669"/>
    <property type="project" value="UniProtKB-SubCell"/>
</dbReference>
<evidence type="ECO:0000256" key="4">
    <source>
        <dbReference type="ARBA" id="ARBA00023136"/>
    </source>
</evidence>
<keyword evidence="10" id="KW-1185">Reference proteome</keyword>
<feature type="transmembrane region" description="Helical" evidence="7">
    <location>
        <begin position="206"/>
        <end position="228"/>
    </location>
</feature>
<dbReference type="EMBL" id="JAULSO010000002">
    <property type="protein sequence ID" value="KAK3689351.1"/>
    <property type="molecule type" value="Genomic_DNA"/>
</dbReference>
<evidence type="ECO:0000256" key="6">
    <source>
        <dbReference type="SAM" id="MobiDB-lite"/>
    </source>
</evidence>
<reference evidence="9" key="1">
    <citation type="journal article" date="2023" name="Mol. Phylogenet. Evol.">
        <title>Genome-scale phylogeny and comparative genomics of the fungal order Sordariales.</title>
        <authorList>
            <person name="Hensen N."/>
            <person name="Bonometti L."/>
            <person name="Westerberg I."/>
            <person name="Brannstrom I.O."/>
            <person name="Guillou S."/>
            <person name="Cros-Aarteil S."/>
            <person name="Calhoun S."/>
            <person name="Haridas S."/>
            <person name="Kuo A."/>
            <person name="Mondo S."/>
            <person name="Pangilinan J."/>
            <person name="Riley R."/>
            <person name="LaButti K."/>
            <person name="Andreopoulos B."/>
            <person name="Lipzen A."/>
            <person name="Chen C."/>
            <person name="Yan M."/>
            <person name="Daum C."/>
            <person name="Ng V."/>
            <person name="Clum A."/>
            <person name="Steindorff A."/>
            <person name="Ohm R.A."/>
            <person name="Martin F."/>
            <person name="Silar P."/>
            <person name="Natvig D.O."/>
            <person name="Lalanne C."/>
            <person name="Gautier V."/>
            <person name="Ament-Velasquez S.L."/>
            <person name="Kruys A."/>
            <person name="Hutchinson M.I."/>
            <person name="Powell A.J."/>
            <person name="Barry K."/>
            <person name="Miller A.N."/>
            <person name="Grigoriev I.V."/>
            <person name="Debuchy R."/>
            <person name="Gladieux P."/>
            <person name="Hiltunen Thoren M."/>
            <person name="Johannesson H."/>
        </authorList>
    </citation>
    <scope>NUCLEOTIDE SEQUENCE</scope>
    <source>
        <strain evidence="9">CBS 314.62</strain>
    </source>
</reference>
<evidence type="ECO:0000256" key="1">
    <source>
        <dbReference type="ARBA" id="ARBA00004141"/>
    </source>
</evidence>
<comment type="caution">
    <text evidence="9">The sequence shown here is derived from an EMBL/GenBank/DDBJ whole genome shotgun (WGS) entry which is preliminary data.</text>
</comment>
<evidence type="ECO:0000256" key="5">
    <source>
        <dbReference type="ARBA" id="ARBA00038359"/>
    </source>
</evidence>
<reference evidence="9" key="2">
    <citation type="submission" date="2023-06" db="EMBL/GenBank/DDBJ databases">
        <authorList>
            <consortium name="Lawrence Berkeley National Laboratory"/>
            <person name="Haridas S."/>
            <person name="Hensen N."/>
            <person name="Bonometti L."/>
            <person name="Westerberg I."/>
            <person name="Brannstrom I.O."/>
            <person name="Guillou S."/>
            <person name="Cros-Aarteil S."/>
            <person name="Calhoun S."/>
            <person name="Kuo A."/>
            <person name="Mondo S."/>
            <person name="Pangilinan J."/>
            <person name="Riley R."/>
            <person name="Labutti K."/>
            <person name="Andreopoulos B."/>
            <person name="Lipzen A."/>
            <person name="Chen C."/>
            <person name="Yanf M."/>
            <person name="Daum C."/>
            <person name="Ng V."/>
            <person name="Clum A."/>
            <person name="Steindorff A."/>
            <person name="Ohm R."/>
            <person name="Martin F."/>
            <person name="Silar P."/>
            <person name="Natvig D."/>
            <person name="Lalanne C."/>
            <person name="Gautier V."/>
            <person name="Ament-Velasquez S.L."/>
            <person name="Kruys A."/>
            <person name="Hutchinson M.I."/>
            <person name="Powell A.J."/>
            <person name="Barry K."/>
            <person name="Miller A.N."/>
            <person name="Grigoriev I.V."/>
            <person name="Debuchy R."/>
            <person name="Gladieux P."/>
            <person name="Thoren M.H."/>
            <person name="Johannesson H."/>
        </authorList>
    </citation>
    <scope>NUCLEOTIDE SEQUENCE</scope>
    <source>
        <strain evidence="9">CBS 314.62</strain>
    </source>
</reference>
<protein>
    <recommendedName>
        <fullName evidence="8">Rhodopsin domain-containing protein</fullName>
    </recommendedName>
</protein>
<feature type="transmembrane region" description="Helical" evidence="7">
    <location>
        <begin position="90"/>
        <end position="114"/>
    </location>
</feature>
<name>A0AAE0XBD8_9PEZI</name>